<dbReference type="AlphaFoldDB" id="A0A9P9BMB1"/>
<name>A0A9P9BMB1_9PEZI</name>
<protein>
    <submittedName>
        <fullName evidence="2">Uncharacterized protein</fullName>
    </submittedName>
</protein>
<evidence type="ECO:0000313" key="2">
    <source>
        <dbReference type="EMBL" id="KAH7029423.1"/>
    </source>
</evidence>
<feature type="region of interest" description="Disordered" evidence="1">
    <location>
        <begin position="1"/>
        <end position="35"/>
    </location>
</feature>
<dbReference type="Proteomes" id="UP000756346">
    <property type="component" value="Unassembled WGS sequence"/>
</dbReference>
<feature type="compositionally biased region" description="Polar residues" evidence="1">
    <location>
        <begin position="83"/>
        <end position="121"/>
    </location>
</feature>
<dbReference type="GeneID" id="70186422"/>
<reference evidence="2" key="1">
    <citation type="journal article" date="2021" name="Nat. Commun.">
        <title>Genetic determinants of endophytism in the Arabidopsis root mycobiome.</title>
        <authorList>
            <person name="Mesny F."/>
            <person name="Miyauchi S."/>
            <person name="Thiergart T."/>
            <person name="Pickel B."/>
            <person name="Atanasova L."/>
            <person name="Karlsson M."/>
            <person name="Huettel B."/>
            <person name="Barry K.W."/>
            <person name="Haridas S."/>
            <person name="Chen C."/>
            <person name="Bauer D."/>
            <person name="Andreopoulos W."/>
            <person name="Pangilinan J."/>
            <person name="LaButti K."/>
            <person name="Riley R."/>
            <person name="Lipzen A."/>
            <person name="Clum A."/>
            <person name="Drula E."/>
            <person name="Henrissat B."/>
            <person name="Kohler A."/>
            <person name="Grigoriev I.V."/>
            <person name="Martin F.M."/>
            <person name="Hacquard S."/>
        </authorList>
    </citation>
    <scope>NUCLEOTIDE SEQUENCE</scope>
    <source>
        <strain evidence="2">MPI-CAGE-CH-0230</strain>
    </source>
</reference>
<comment type="caution">
    <text evidence="2">The sequence shown here is derived from an EMBL/GenBank/DDBJ whole genome shotgun (WGS) entry which is preliminary data.</text>
</comment>
<dbReference type="RefSeq" id="XP_046011711.1">
    <property type="nucleotide sequence ID" value="XM_046156876.1"/>
</dbReference>
<dbReference type="OrthoDB" id="4743560at2759"/>
<evidence type="ECO:0000256" key="1">
    <source>
        <dbReference type="SAM" id="MobiDB-lite"/>
    </source>
</evidence>
<keyword evidence="3" id="KW-1185">Reference proteome</keyword>
<evidence type="ECO:0000313" key="3">
    <source>
        <dbReference type="Proteomes" id="UP000756346"/>
    </source>
</evidence>
<accession>A0A9P9BMB1</accession>
<dbReference type="EMBL" id="JAGTJQ010000006">
    <property type="protein sequence ID" value="KAH7029423.1"/>
    <property type="molecule type" value="Genomic_DNA"/>
</dbReference>
<feature type="compositionally biased region" description="Polar residues" evidence="1">
    <location>
        <begin position="185"/>
        <end position="194"/>
    </location>
</feature>
<organism evidence="2 3">
    <name type="scientific">Microdochium trichocladiopsis</name>
    <dbReference type="NCBI Taxonomy" id="1682393"/>
    <lineage>
        <taxon>Eukaryota</taxon>
        <taxon>Fungi</taxon>
        <taxon>Dikarya</taxon>
        <taxon>Ascomycota</taxon>
        <taxon>Pezizomycotina</taxon>
        <taxon>Sordariomycetes</taxon>
        <taxon>Xylariomycetidae</taxon>
        <taxon>Xylariales</taxon>
        <taxon>Microdochiaceae</taxon>
        <taxon>Microdochium</taxon>
    </lineage>
</organism>
<feature type="compositionally biased region" description="Polar residues" evidence="1">
    <location>
        <begin position="16"/>
        <end position="25"/>
    </location>
</feature>
<gene>
    <name evidence="2" type="ORF">B0I36DRAFT_350307</name>
</gene>
<feature type="compositionally biased region" description="Basic and acidic residues" evidence="1">
    <location>
        <begin position="1"/>
        <end position="10"/>
    </location>
</feature>
<sequence length="323" mass="35379">MASAPYERRLAGGGFSQAQTTNQQGPGFDERPAGRMPKIVLEPTPRNQQAYNEVRRQHEGKRLRAHVSPNTRQTHLQPAGTMDTWSTTDGSGLSPSTSRSVYSDNTESSQLSPSPAATANLSADGVAGRKSRGKRGRALGWDVRFQAALLRRLDIVCELHKRKKVRCDCYDFSLLEACWNKNRAQSAPSQQSPGTGHRASHPTHSTTENAVLHASGPDIHITTVDDPIMMVDTDNPTGSAARGLQEFLGLFGPGPVPSNHSVPTSARRTFLSTANSFADPSLQPTFSQNNAILVGDEQRYSPRETYWTCADQNWTRRESRIIG</sequence>
<proteinExistence type="predicted"/>
<feature type="region of interest" description="Disordered" evidence="1">
    <location>
        <begin position="185"/>
        <end position="204"/>
    </location>
</feature>
<feature type="region of interest" description="Disordered" evidence="1">
    <location>
        <begin position="55"/>
        <end position="135"/>
    </location>
</feature>